<organism evidence="2 3">
    <name type="scientific">Actinopolyspora alba</name>
    <dbReference type="NCBI Taxonomy" id="673379"/>
    <lineage>
        <taxon>Bacteria</taxon>
        <taxon>Bacillati</taxon>
        <taxon>Actinomycetota</taxon>
        <taxon>Actinomycetes</taxon>
        <taxon>Actinopolysporales</taxon>
        <taxon>Actinopolysporaceae</taxon>
        <taxon>Actinopolyspora</taxon>
        <taxon>Actinopolyspora alba group</taxon>
    </lineage>
</organism>
<dbReference type="CDD" id="cd05154">
    <property type="entry name" value="ACAD10_11_N-like"/>
    <property type="match status" value="1"/>
</dbReference>
<proteinExistence type="predicted"/>
<evidence type="ECO:0000313" key="2">
    <source>
        <dbReference type="EMBL" id="SFD81268.1"/>
    </source>
</evidence>
<dbReference type="AlphaFoldDB" id="A0A1I1VGZ6"/>
<dbReference type="Pfam" id="PF01636">
    <property type="entry name" value="APH"/>
    <property type="match status" value="1"/>
</dbReference>
<keyword evidence="2" id="KW-0808">Transferase</keyword>
<sequence>MSDETAKSQPPGLDLGALRSYLERDHPGLIDGELHGELIQGGRSNLTYAIGDGKNSWVLRRPPLGHVLATAHDMSREYRVMSALAGTDVPVPGTYLLCEDEQVIGAPFFIMDLVSGQACRSEEQTRALSSEQRRDLAMHLVEVLARLHAVDPESVGLGDFGKPEGFLRRQVRRWSKQLDASQQRDLRGVTELRDRLAARVPTGGPTAIVHGDYRLDNVLIDENCAIRAVLDWEMATLGDPLTDLGLLVVYWEGFSGIADNPVAKGVGPEFGFPSAREMLRHYAELSSVDTSELDWYVAFGFFKIAVILEGIHYRFTQRQTVGEGFEHVGALVEPLIEQGLTNIPEK</sequence>
<dbReference type="RefSeq" id="WP_092924885.1">
    <property type="nucleotide sequence ID" value="NZ_FOMZ01000003.1"/>
</dbReference>
<feature type="domain" description="Aminoglycoside phosphotransferase" evidence="1">
    <location>
        <begin position="37"/>
        <end position="258"/>
    </location>
</feature>
<name>A0A1I1VGZ6_9ACTN</name>
<gene>
    <name evidence="2" type="ORF">SAMN04487819_103304</name>
</gene>
<dbReference type="InterPro" id="IPR011009">
    <property type="entry name" value="Kinase-like_dom_sf"/>
</dbReference>
<dbReference type="SUPFAM" id="SSF56112">
    <property type="entry name" value="Protein kinase-like (PK-like)"/>
    <property type="match status" value="1"/>
</dbReference>
<dbReference type="PANTHER" id="PTHR47829:SF1">
    <property type="entry name" value="HAD FAMILY PHOSPHATASE"/>
    <property type="match status" value="1"/>
</dbReference>
<dbReference type="InterPro" id="IPR002575">
    <property type="entry name" value="Aminoglycoside_PTrfase"/>
</dbReference>
<dbReference type="InterPro" id="IPR041726">
    <property type="entry name" value="ACAD10_11_N"/>
</dbReference>
<dbReference type="Gene3D" id="3.30.200.20">
    <property type="entry name" value="Phosphorylase Kinase, domain 1"/>
    <property type="match status" value="1"/>
</dbReference>
<evidence type="ECO:0000313" key="3">
    <source>
        <dbReference type="Proteomes" id="UP000198716"/>
    </source>
</evidence>
<dbReference type="PANTHER" id="PTHR47829">
    <property type="entry name" value="HYDROLASE, PUTATIVE (AFU_ORTHOLOGUE AFUA_1G12880)-RELATED"/>
    <property type="match status" value="1"/>
</dbReference>
<evidence type="ECO:0000259" key="1">
    <source>
        <dbReference type="Pfam" id="PF01636"/>
    </source>
</evidence>
<dbReference type="Gene3D" id="3.90.1200.10">
    <property type="match status" value="1"/>
</dbReference>
<dbReference type="InterPro" id="IPR052898">
    <property type="entry name" value="ACAD10-like"/>
</dbReference>
<protein>
    <submittedName>
        <fullName evidence="2">Predicted kinase, aminoglycoside phosphotransferase (APT) family</fullName>
    </submittedName>
</protein>
<keyword evidence="2" id="KW-0418">Kinase</keyword>
<accession>A0A1I1VGZ6</accession>
<reference evidence="3" key="1">
    <citation type="submission" date="2016-10" db="EMBL/GenBank/DDBJ databases">
        <authorList>
            <person name="Varghese N."/>
            <person name="Submissions S."/>
        </authorList>
    </citation>
    <scope>NUCLEOTIDE SEQUENCE [LARGE SCALE GENOMIC DNA]</scope>
    <source>
        <strain evidence="3">DSM 45004</strain>
    </source>
</reference>
<dbReference type="EMBL" id="FOMZ01000003">
    <property type="protein sequence ID" value="SFD81268.1"/>
    <property type="molecule type" value="Genomic_DNA"/>
</dbReference>
<keyword evidence="3" id="KW-1185">Reference proteome</keyword>
<dbReference type="GO" id="GO:0016301">
    <property type="term" value="F:kinase activity"/>
    <property type="evidence" value="ECO:0007669"/>
    <property type="project" value="UniProtKB-KW"/>
</dbReference>
<dbReference type="Proteomes" id="UP000198716">
    <property type="component" value="Unassembled WGS sequence"/>
</dbReference>